<dbReference type="Gene3D" id="3.30.1230.10">
    <property type="entry name" value="YlxR-like"/>
    <property type="match status" value="1"/>
</dbReference>
<dbReference type="Proteomes" id="UP000001551">
    <property type="component" value="Chromosome"/>
</dbReference>
<dbReference type="EMBL" id="CP002400">
    <property type="protein sequence ID" value="ADU28277.1"/>
    <property type="molecule type" value="Genomic_DNA"/>
</dbReference>
<dbReference type="InterPro" id="IPR035931">
    <property type="entry name" value="YlxR-like_sf"/>
</dbReference>
<dbReference type="eggNOG" id="COG2740">
    <property type="taxonomic scope" value="Bacteria"/>
</dbReference>
<reference evidence="2 3" key="1">
    <citation type="submission" date="2010-12" db="EMBL/GenBank/DDBJ databases">
        <title>Complete sequence of Ethanoligenens harbinense YUAN-3.</title>
        <authorList>
            <person name="Lucas S."/>
            <person name="Copeland A."/>
            <person name="Lapidus A."/>
            <person name="Cheng J.-F."/>
            <person name="Bruce D."/>
            <person name="Goodwin L."/>
            <person name="Pitluck S."/>
            <person name="Chertkov O."/>
            <person name="Misra M."/>
            <person name="Detter J.C."/>
            <person name="Han C."/>
            <person name="Tapia R."/>
            <person name="Land M."/>
            <person name="Hauser L."/>
            <person name="Jeffries C."/>
            <person name="Kyrpides N."/>
            <person name="Ivanova N."/>
            <person name="Mikhailova N."/>
            <person name="Wang A."/>
            <person name="Mouttaki H."/>
            <person name="He Z."/>
            <person name="Zhou J."/>
            <person name="Hemme C.L."/>
            <person name="Woyke T."/>
        </authorList>
    </citation>
    <scope>NUCLEOTIDE SEQUENCE [LARGE SCALE GENOMIC DNA]</scope>
    <source>
        <strain evidence="3">DSM 18485 / JCM 12961 / CGMCC 1.5033 / YUAN-3</strain>
    </source>
</reference>
<dbReference type="PANTHER" id="PTHR34215">
    <property type="entry name" value="BLL0784 PROTEIN"/>
    <property type="match status" value="1"/>
</dbReference>
<dbReference type="PANTHER" id="PTHR34215:SF1">
    <property type="entry name" value="YLXR DOMAIN-CONTAINING PROTEIN"/>
    <property type="match status" value="1"/>
</dbReference>
<keyword evidence="3" id="KW-1185">Reference proteome</keyword>
<dbReference type="NCBIfam" id="NF047356">
    <property type="entry name" value="RNA_bind_RnpM"/>
    <property type="match status" value="1"/>
</dbReference>
<gene>
    <name evidence="2" type="ordered locus">Ethha_2785</name>
</gene>
<protein>
    <recommendedName>
        <fullName evidence="1">YlxR domain-containing protein</fullName>
    </recommendedName>
</protein>
<accession>E6U8F8</accession>
<dbReference type="CDD" id="cd00279">
    <property type="entry name" value="YlxR"/>
    <property type="match status" value="1"/>
</dbReference>
<feature type="domain" description="YlxR" evidence="1">
    <location>
        <begin position="9"/>
        <end position="83"/>
    </location>
</feature>
<dbReference type="RefSeq" id="WP_013486620.1">
    <property type="nucleotide sequence ID" value="NC_014828.1"/>
</dbReference>
<name>E6U8F8_ETHHY</name>
<proteinExistence type="predicted"/>
<dbReference type="InterPro" id="IPR037465">
    <property type="entry name" value="YlxR"/>
</dbReference>
<dbReference type="InterPro" id="IPR007393">
    <property type="entry name" value="YlxR_dom"/>
</dbReference>
<evidence type="ECO:0000313" key="2">
    <source>
        <dbReference type="EMBL" id="ADU28277.1"/>
    </source>
</evidence>
<evidence type="ECO:0000259" key="1">
    <source>
        <dbReference type="Pfam" id="PF04296"/>
    </source>
</evidence>
<dbReference type="AlphaFoldDB" id="E6U8F8"/>
<dbReference type="SUPFAM" id="SSF64376">
    <property type="entry name" value="YlxR-like"/>
    <property type="match status" value="1"/>
</dbReference>
<organism evidence="2 3">
    <name type="scientific">Ethanoligenens harbinense (strain DSM 18485 / JCM 12961 / CGMCC 1.5033 / YUAN-3)</name>
    <dbReference type="NCBI Taxonomy" id="663278"/>
    <lineage>
        <taxon>Bacteria</taxon>
        <taxon>Bacillati</taxon>
        <taxon>Bacillota</taxon>
        <taxon>Clostridia</taxon>
        <taxon>Eubacteriales</taxon>
        <taxon>Oscillospiraceae</taxon>
        <taxon>Ethanoligenens</taxon>
    </lineage>
</organism>
<dbReference type="STRING" id="663278.Ethha_2785"/>
<dbReference type="Pfam" id="PF04296">
    <property type="entry name" value="YlxR"/>
    <property type="match status" value="1"/>
</dbReference>
<dbReference type="KEGG" id="eha:Ethha_2785"/>
<evidence type="ECO:0000313" key="3">
    <source>
        <dbReference type="Proteomes" id="UP000001551"/>
    </source>
</evidence>
<dbReference type="HOGENOM" id="CLU_147970_2_1_9"/>
<sequence>MQPKKTPMRMCTGCGEMKPKKELVRVVRGTDGEISLDATGKKPGRGAYLCKNPDCLKKARKAKRLERAFGSAIPEAVFAKLEEELANGE</sequence>